<evidence type="ECO:0000313" key="1">
    <source>
        <dbReference type="EMBL" id="AEM21740.1"/>
    </source>
</evidence>
<dbReference type="HOGENOM" id="CLU_3340977_0_0_12"/>
<accession>G0EMQ2</accession>
<dbReference type="Proteomes" id="UP000008522">
    <property type="component" value="Chromosome"/>
</dbReference>
<dbReference type="KEGG" id="bip:Bint_1117"/>
<evidence type="ECO:0000313" key="2">
    <source>
        <dbReference type="Proteomes" id="UP000008522"/>
    </source>
</evidence>
<reference evidence="1 2" key="1">
    <citation type="journal article" date="2011" name="BMC Genomics">
        <title>Complete genome sequence of Brachyspira intermedia reveals unique genomic features in Brachyspira species and phage-mediated horizontal gene transfer.</title>
        <authorList>
            <person name="Hafstrom T."/>
            <person name="Jansson D.S."/>
            <person name="Segerman B."/>
        </authorList>
    </citation>
    <scope>NUCLEOTIDE SEQUENCE [LARGE SCALE GENOMIC DNA]</scope>
    <source>
        <strain evidence="2">ATCC 51140 / PWS/A</strain>
    </source>
</reference>
<protein>
    <submittedName>
        <fullName evidence="1">Uncharacterized protein</fullName>
    </submittedName>
</protein>
<sequence length="37" mass="4344">MEEYMRKIIVLKIIFICFCMNALAEIPGSIKKLEKNI</sequence>
<keyword evidence="2" id="KW-1185">Reference proteome</keyword>
<dbReference type="PATRIC" id="fig|1045858.4.peg.1117"/>
<dbReference type="AlphaFoldDB" id="G0EMQ2"/>
<proteinExistence type="predicted"/>
<dbReference type="EMBL" id="CP002874">
    <property type="protein sequence ID" value="AEM21740.1"/>
    <property type="molecule type" value="Genomic_DNA"/>
</dbReference>
<gene>
    <name evidence="1" type="ordered locus">Bint_1117</name>
</gene>
<organism evidence="1 2">
    <name type="scientific">Brachyspira intermedia (strain ATCC 51140 / PWS/A)</name>
    <name type="common">Serpulina intermedia</name>
    <dbReference type="NCBI Taxonomy" id="1045858"/>
    <lineage>
        <taxon>Bacteria</taxon>
        <taxon>Pseudomonadati</taxon>
        <taxon>Spirochaetota</taxon>
        <taxon>Spirochaetia</taxon>
        <taxon>Brachyspirales</taxon>
        <taxon>Brachyspiraceae</taxon>
        <taxon>Brachyspira</taxon>
    </lineage>
</organism>
<name>G0EMQ2_BRAIP</name>